<proteinExistence type="predicted"/>
<evidence type="ECO:0000313" key="1">
    <source>
        <dbReference type="EMBL" id="APU00656.1"/>
    </source>
</evidence>
<protein>
    <submittedName>
        <fullName evidence="1">Baseplate tail tube cap</fullName>
    </submittedName>
</protein>
<dbReference type="EMBL" id="KY290948">
    <property type="protein sequence ID" value="APU00656.1"/>
    <property type="molecule type" value="Genomic_DNA"/>
</dbReference>
<dbReference type="InterPro" id="IPR024389">
    <property type="entry name" value="Gp48_T4-like"/>
</dbReference>
<accession>A0A219Y9K4</accession>
<name>A0A219Y9K4_9CAUD</name>
<evidence type="ECO:0000313" key="2">
    <source>
        <dbReference type="Proteomes" id="UP000222894"/>
    </source>
</evidence>
<dbReference type="Proteomes" id="UP000222894">
    <property type="component" value="Genome"/>
</dbReference>
<reference evidence="1 2" key="1">
    <citation type="journal article" date="2017" name="Sci. Rep.">
        <title>Characterization and diversity of phages infecting Aeromonas salmonicida subsp. salmonicida.</title>
        <authorList>
            <person name="Vincent A.T."/>
            <person name="Paquet V.E."/>
            <person name="Bernatchez A."/>
            <person name="Tremblay D.M."/>
            <person name="Moineau S."/>
            <person name="Charette S.J."/>
        </authorList>
    </citation>
    <scope>NUCLEOTIDE SEQUENCE [LARGE SCALE GENOMIC DNA]</scope>
</reference>
<sequence length="342" mass="37671">MKVTELIDGGVQDVVKGILKGENPAGGSTPRQPLSKITIAQFPAERNAANDSTQDFNVNDLYKNGLLLSAFNYSGRQTGDLRSFRTDQNNIGDYRKGVVKEAIANILMPKGQTDIDTINHKFNDVQQSLVERGNGSITGALSSMASHAVYGGLESITQGAFADRGEQVYIASRAMYAGAENRTKTYTWQLTPRNVYDLVEIIKIYEMLSYYSYGSVEKSNTANDIRKSVDAAYKETIINPLTPEATHGQTTMFERITSFLSNVNVVSNPIIWTIRNFGQSSSFDSRSDIFGPAQIQSIRFDKSPDGHFGGLAVAPNLPSSFVLEVTFREILALNRSDLYSED</sequence>
<dbReference type="Pfam" id="PF11091">
    <property type="entry name" value="T4_tail_cap"/>
    <property type="match status" value="2"/>
</dbReference>
<organism evidence="1 2">
    <name type="scientific">Aeromonas phage 44RR2.8t.2</name>
    <dbReference type="NCBI Taxonomy" id="1932900"/>
    <lineage>
        <taxon>Viruses</taxon>
        <taxon>Duplodnaviria</taxon>
        <taxon>Heunggongvirae</taxon>
        <taxon>Uroviricota</taxon>
        <taxon>Caudoviricetes</taxon>
        <taxon>Pantevenvirales</taxon>
        <taxon>Straboviridae</taxon>
        <taxon>Biquartavirus</taxon>
        <taxon>Biquartavirus 44RR2</taxon>
    </lineage>
</organism>